<dbReference type="AlphaFoldDB" id="A0A1I0TRC2"/>
<dbReference type="InterPro" id="IPR018392">
    <property type="entry name" value="LysM"/>
</dbReference>
<gene>
    <name evidence="2" type="ORF">SAMN04488511_11395</name>
</gene>
<dbReference type="SMART" id="SM00257">
    <property type="entry name" value="LysM"/>
    <property type="match status" value="1"/>
</dbReference>
<feature type="domain" description="LysM" evidence="1">
    <location>
        <begin position="1"/>
        <end position="45"/>
    </location>
</feature>
<reference evidence="3" key="1">
    <citation type="submission" date="2016-10" db="EMBL/GenBank/DDBJ databases">
        <authorList>
            <person name="Varghese N."/>
            <person name="Submissions S."/>
        </authorList>
    </citation>
    <scope>NUCLEOTIDE SEQUENCE [LARGE SCALE GENOMIC DNA]</scope>
    <source>
        <strain evidence="3">DSM 18130</strain>
    </source>
</reference>
<evidence type="ECO:0000313" key="2">
    <source>
        <dbReference type="EMBL" id="SFA54309.1"/>
    </source>
</evidence>
<dbReference type="OrthoDB" id="9787225at2"/>
<dbReference type="CDD" id="cd00118">
    <property type="entry name" value="LysM"/>
    <property type="match status" value="1"/>
</dbReference>
<proteinExistence type="predicted"/>
<sequence length="76" mass="8354">MVYTVSAGYTLGKIALKFNVPLSIILNLNQIQRPDQLFINQIIQIPNVQDIPEDASCSLPTPASMLINRAKSVINS</sequence>
<dbReference type="InterPro" id="IPR036779">
    <property type="entry name" value="LysM_dom_sf"/>
</dbReference>
<organism evidence="2 3">
    <name type="scientific">Pedobacter suwonensis</name>
    <dbReference type="NCBI Taxonomy" id="332999"/>
    <lineage>
        <taxon>Bacteria</taxon>
        <taxon>Pseudomonadati</taxon>
        <taxon>Bacteroidota</taxon>
        <taxon>Sphingobacteriia</taxon>
        <taxon>Sphingobacteriales</taxon>
        <taxon>Sphingobacteriaceae</taxon>
        <taxon>Pedobacter</taxon>
    </lineage>
</organism>
<accession>A0A1I0TRC2</accession>
<dbReference type="EMBL" id="FOJM01000013">
    <property type="protein sequence ID" value="SFA54309.1"/>
    <property type="molecule type" value="Genomic_DNA"/>
</dbReference>
<protein>
    <submittedName>
        <fullName evidence="2">LysM domain-containing protein</fullName>
    </submittedName>
</protein>
<dbReference type="PROSITE" id="PS51782">
    <property type="entry name" value="LYSM"/>
    <property type="match status" value="1"/>
</dbReference>
<dbReference type="RefSeq" id="WP_090985512.1">
    <property type="nucleotide sequence ID" value="NZ_FOJM01000013.1"/>
</dbReference>
<dbReference type="Proteomes" id="UP000198836">
    <property type="component" value="Unassembled WGS sequence"/>
</dbReference>
<evidence type="ECO:0000313" key="3">
    <source>
        <dbReference type="Proteomes" id="UP000198836"/>
    </source>
</evidence>
<dbReference type="Pfam" id="PF01476">
    <property type="entry name" value="LysM"/>
    <property type="match status" value="1"/>
</dbReference>
<dbReference type="SUPFAM" id="SSF54106">
    <property type="entry name" value="LysM domain"/>
    <property type="match status" value="1"/>
</dbReference>
<name>A0A1I0TRC2_9SPHI</name>
<keyword evidence="3" id="KW-1185">Reference proteome</keyword>
<dbReference type="Gene3D" id="3.10.350.10">
    <property type="entry name" value="LysM domain"/>
    <property type="match status" value="1"/>
</dbReference>
<dbReference type="STRING" id="332999.SAMN04488511_11395"/>
<evidence type="ECO:0000259" key="1">
    <source>
        <dbReference type="PROSITE" id="PS51782"/>
    </source>
</evidence>